<dbReference type="EMBL" id="UJZG01000006">
    <property type="protein sequence ID" value="SXD95482.1"/>
    <property type="molecule type" value="Genomic_DNA"/>
</dbReference>
<evidence type="ECO:0000256" key="3">
    <source>
        <dbReference type="ARBA" id="ARBA00004892"/>
    </source>
</evidence>
<dbReference type="GO" id="GO:0030145">
    <property type="term" value="F:manganese ion binding"/>
    <property type="evidence" value="ECO:0007669"/>
    <property type="project" value="TreeGrafter"/>
</dbReference>
<evidence type="ECO:0000256" key="11">
    <source>
        <dbReference type="HAMAP-Rule" id="MF_00106"/>
    </source>
</evidence>
<keyword evidence="9 11" id="KW-0456">Lyase</keyword>
<keyword evidence="8 11" id="KW-0464">Manganese</keyword>
<dbReference type="PANTHER" id="PTHR30387:SF2">
    <property type="entry name" value="MANNONATE DEHYDRATASE"/>
    <property type="match status" value="1"/>
</dbReference>
<reference evidence="12 13" key="1">
    <citation type="submission" date="2018-08" db="EMBL/GenBank/DDBJ databases">
        <authorList>
            <consortium name="Pathogen Informatics"/>
        </authorList>
    </citation>
    <scope>NUCLEOTIDE SEQUENCE [LARGE SCALE GENOMIC DNA]</scope>
    <source>
        <strain evidence="12 13">EuSCAPE_IT371</strain>
    </source>
</reference>
<evidence type="ECO:0000256" key="5">
    <source>
        <dbReference type="ARBA" id="ARBA00012927"/>
    </source>
</evidence>
<protein>
    <recommendedName>
        <fullName evidence="6 11">Mannonate dehydratase</fullName>
        <ecNumber evidence="5 11">4.2.1.8</ecNumber>
    </recommendedName>
    <alternativeName>
        <fullName evidence="10 11">D-mannonate hydro-lyase</fullName>
    </alternativeName>
</protein>
<dbReference type="FunFam" id="3.20.20.150:FF:000010">
    <property type="entry name" value="Mannonate dehydratase"/>
    <property type="match status" value="1"/>
</dbReference>
<dbReference type="Proteomes" id="UP000257712">
    <property type="component" value="Unassembled WGS sequence"/>
</dbReference>
<dbReference type="NCBIfam" id="NF003027">
    <property type="entry name" value="PRK03906.1"/>
    <property type="match status" value="1"/>
</dbReference>
<dbReference type="GO" id="GO:0042840">
    <property type="term" value="P:D-glucuronate catabolic process"/>
    <property type="evidence" value="ECO:0007669"/>
    <property type="project" value="TreeGrafter"/>
</dbReference>
<dbReference type="InterPro" id="IPR036237">
    <property type="entry name" value="Xyl_isomerase-like_sf"/>
</dbReference>
<comment type="catalytic activity">
    <reaction evidence="1 11">
        <text>D-mannonate = 2-dehydro-3-deoxy-D-gluconate + H2O</text>
        <dbReference type="Rhea" id="RHEA:20097"/>
        <dbReference type="ChEBI" id="CHEBI:15377"/>
        <dbReference type="ChEBI" id="CHEBI:17767"/>
        <dbReference type="ChEBI" id="CHEBI:57990"/>
        <dbReference type="EC" id="4.2.1.8"/>
    </reaction>
</comment>
<dbReference type="InterPro" id="IPR004628">
    <property type="entry name" value="Man_deHydtase"/>
</dbReference>
<comment type="function">
    <text evidence="2 11">Catalyzes the dehydration of D-mannonate.</text>
</comment>
<keyword evidence="7 11" id="KW-0408">Iron</keyword>
<evidence type="ECO:0000256" key="9">
    <source>
        <dbReference type="ARBA" id="ARBA00023239"/>
    </source>
</evidence>
<evidence type="ECO:0000256" key="2">
    <source>
        <dbReference type="ARBA" id="ARBA00002713"/>
    </source>
</evidence>
<evidence type="ECO:0000256" key="8">
    <source>
        <dbReference type="ARBA" id="ARBA00023211"/>
    </source>
</evidence>
<organism evidence="12 13">
    <name type="scientific">Klebsiella quasivariicola</name>
    <dbReference type="NCBI Taxonomy" id="2026240"/>
    <lineage>
        <taxon>Bacteria</taxon>
        <taxon>Pseudomonadati</taxon>
        <taxon>Pseudomonadota</taxon>
        <taxon>Gammaproteobacteria</taxon>
        <taxon>Enterobacterales</taxon>
        <taxon>Enterobacteriaceae</taxon>
        <taxon>Klebsiella/Raoultella group</taxon>
        <taxon>Klebsiella</taxon>
        <taxon>Klebsiella pneumoniae complex</taxon>
    </lineage>
</organism>
<dbReference type="SUPFAM" id="SSF51658">
    <property type="entry name" value="Xylose isomerase-like"/>
    <property type="match status" value="1"/>
</dbReference>
<evidence type="ECO:0000313" key="13">
    <source>
        <dbReference type="Proteomes" id="UP000257712"/>
    </source>
</evidence>
<comment type="caution">
    <text evidence="12">The sequence shown here is derived from an EMBL/GenBank/DDBJ whole genome shotgun (WGS) entry which is preliminary data.</text>
</comment>
<proteinExistence type="inferred from homology"/>
<evidence type="ECO:0000256" key="1">
    <source>
        <dbReference type="ARBA" id="ARBA00001794"/>
    </source>
</evidence>
<dbReference type="PIRSF" id="PIRSF016049">
    <property type="entry name" value="Man_dehyd"/>
    <property type="match status" value="1"/>
</dbReference>
<name>A0A8B4TVZ2_9ENTR</name>
<dbReference type="UniPathway" id="UPA00246"/>
<evidence type="ECO:0000256" key="4">
    <source>
        <dbReference type="ARBA" id="ARBA00007389"/>
    </source>
</evidence>
<sequence length="443" mass="50342">MVSRNYPLTVSWINQCAGTVCSLVRNMYGSRHECRHYWYNNFCEGIAMEQTWRWYGPNDPVSLDDVRQAGATGVVTALHHIANGQVWPVDEIKARQALLAEKGLTWSVVESIPVHEDIKTHSGEYATWIANYQQSIRNLAACGIDTVCYNFMPILDWTRTDLEYELPDGSRALRFDQIAFAAFELHILKRPGAEADYSEEEQRQAEVYFKAMSEADIDKLTRNIIAGLPGAEEGYTLDQFRARLAEYDHIDKAQLRENMAYFLRAIVPVCEEVGIRLAVHPDDPPRPILGLPRIVSTIEDMQWLKETVDSINNGFTMCTGSYGVRADNDLVKMVETFGDRIHFTHLRSTCREANPKTFHEAAHLSGDVNMVAVVDAILREEQRRKQAGDLRPIPFRPDHGHQMLDDLRKKTNPGYSAIGRLKGMAEVRGVELALKMTKYPELL</sequence>
<evidence type="ECO:0000256" key="6">
    <source>
        <dbReference type="ARBA" id="ARBA00016339"/>
    </source>
</evidence>
<comment type="pathway">
    <text evidence="3 11">Carbohydrate metabolism; pentose and glucuronate interconversion.</text>
</comment>
<dbReference type="Pfam" id="PF03786">
    <property type="entry name" value="UxuA"/>
    <property type="match status" value="1"/>
</dbReference>
<dbReference type="PANTHER" id="PTHR30387">
    <property type="entry name" value="MANNONATE DEHYDRATASE"/>
    <property type="match status" value="1"/>
</dbReference>
<dbReference type="HAMAP" id="MF_00106">
    <property type="entry name" value="UxuA"/>
    <property type="match status" value="1"/>
</dbReference>
<dbReference type="EC" id="4.2.1.8" evidence="5 11"/>
<dbReference type="AlphaFoldDB" id="A0A8B4TVZ2"/>
<dbReference type="GO" id="GO:0008198">
    <property type="term" value="F:ferrous iron binding"/>
    <property type="evidence" value="ECO:0007669"/>
    <property type="project" value="TreeGrafter"/>
</dbReference>
<dbReference type="Gene3D" id="3.20.20.150">
    <property type="entry name" value="Divalent-metal-dependent TIM barrel enzymes"/>
    <property type="match status" value="1"/>
</dbReference>
<dbReference type="NCBIfam" id="TIGR00695">
    <property type="entry name" value="uxuA"/>
    <property type="match status" value="1"/>
</dbReference>
<evidence type="ECO:0000256" key="7">
    <source>
        <dbReference type="ARBA" id="ARBA00023004"/>
    </source>
</evidence>
<accession>A0A8B4TVZ2</accession>
<gene>
    <name evidence="12" type="primary">uxuA_1</name>
    <name evidence="11" type="synonym">uxuA</name>
    <name evidence="12" type="ORF">SAMEA3538780_02638</name>
</gene>
<comment type="cofactor">
    <cofactor evidence="11">
        <name>Fe(2+)</name>
        <dbReference type="ChEBI" id="CHEBI:29033"/>
    </cofactor>
    <cofactor evidence="11">
        <name>Mn(2+)</name>
        <dbReference type="ChEBI" id="CHEBI:29035"/>
    </cofactor>
</comment>
<evidence type="ECO:0000256" key="10">
    <source>
        <dbReference type="ARBA" id="ARBA00033474"/>
    </source>
</evidence>
<dbReference type="GO" id="GO:0008927">
    <property type="term" value="F:mannonate dehydratase activity"/>
    <property type="evidence" value="ECO:0007669"/>
    <property type="project" value="UniProtKB-UniRule"/>
</dbReference>
<evidence type="ECO:0000313" key="12">
    <source>
        <dbReference type="EMBL" id="SXD95482.1"/>
    </source>
</evidence>
<comment type="similarity">
    <text evidence="4 11">Belongs to the mannonate dehydratase family.</text>
</comment>